<dbReference type="AlphaFoldDB" id="A0A1W1I8A9"/>
<sequence>MLYPLSYGRIAERYVTISHALTAAVCGYTGLYPDGSREQKPPLHSEKTLSRIHPLQ</sequence>
<evidence type="ECO:0000313" key="2">
    <source>
        <dbReference type="EMBL" id="SLM49225.1"/>
    </source>
</evidence>
<gene>
    <name evidence="2" type="ORF">NSJP_3058</name>
</gene>
<organism evidence="2 3">
    <name type="scientific">Nitrospira japonica</name>
    <dbReference type="NCBI Taxonomy" id="1325564"/>
    <lineage>
        <taxon>Bacteria</taxon>
        <taxon>Pseudomonadati</taxon>
        <taxon>Nitrospirota</taxon>
        <taxon>Nitrospiria</taxon>
        <taxon>Nitrospirales</taxon>
        <taxon>Nitrospiraceae</taxon>
        <taxon>Nitrospira</taxon>
    </lineage>
</organism>
<protein>
    <submittedName>
        <fullName evidence="2">Uncharacterized protein</fullName>
    </submittedName>
</protein>
<evidence type="ECO:0000256" key="1">
    <source>
        <dbReference type="SAM" id="MobiDB-lite"/>
    </source>
</evidence>
<evidence type="ECO:0000313" key="3">
    <source>
        <dbReference type="Proteomes" id="UP000192042"/>
    </source>
</evidence>
<name>A0A1W1I8A9_9BACT</name>
<feature type="region of interest" description="Disordered" evidence="1">
    <location>
        <begin position="35"/>
        <end position="56"/>
    </location>
</feature>
<reference evidence="2 3" key="1">
    <citation type="submission" date="2017-03" db="EMBL/GenBank/DDBJ databases">
        <authorList>
            <person name="Afonso C.L."/>
            <person name="Miller P.J."/>
            <person name="Scott M.A."/>
            <person name="Spackman E."/>
            <person name="Goraichik I."/>
            <person name="Dimitrov K.M."/>
            <person name="Suarez D.L."/>
            <person name="Swayne D.E."/>
        </authorList>
    </citation>
    <scope>NUCLEOTIDE SEQUENCE [LARGE SCALE GENOMIC DNA]</scope>
    <source>
        <strain evidence="2">Genome sequencing of Nitrospira japonica strain NJ11</strain>
    </source>
</reference>
<accession>A0A1W1I8A9</accession>
<feature type="compositionally biased region" description="Basic and acidic residues" evidence="1">
    <location>
        <begin position="35"/>
        <end position="49"/>
    </location>
</feature>
<keyword evidence="3" id="KW-1185">Reference proteome</keyword>
<proteinExistence type="predicted"/>
<dbReference type="STRING" id="1325564.NSJP_3058"/>
<dbReference type="Proteomes" id="UP000192042">
    <property type="component" value="Chromosome I"/>
</dbReference>
<dbReference type="KEGG" id="nja:NSJP_3058"/>
<dbReference type="EMBL" id="LT828648">
    <property type="protein sequence ID" value="SLM49225.1"/>
    <property type="molecule type" value="Genomic_DNA"/>
</dbReference>